<dbReference type="GO" id="GO:0008171">
    <property type="term" value="F:O-methyltransferase activity"/>
    <property type="evidence" value="ECO:0007669"/>
    <property type="project" value="TreeGrafter"/>
</dbReference>
<dbReference type="GO" id="GO:0032259">
    <property type="term" value="P:methylation"/>
    <property type="evidence" value="ECO:0007669"/>
    <property type="project" value="UniProtKB-KW"/>
</dbReference>
<keyword evidence="2" id="KW-0808">Transferase</keyword>
<evidence type="ECO:0000259" key="1">
    <source>
        <dbReference type="Pfam" id="PF05050"/>
    </source>
</evidence>
<dbReference type="OrthoDB" id="5329963at2"/>
<protein>
    <submittedName>
        <fullName evidence="2">FkbM family methyltransferase</fullName>
    </submittedName>
</protein>
<dbReference type="Pfam" id="PF05050">
    <property type="entry name" value="Methyltransf_21"/>
    <property type="match status" value="1"/>
</dbReference>
<dbReference type="PANTHER" id="PTHR36973">
    <property type="entry name" value="SLL1456 PROTEIN-RELATED"/>
    <property type="match status" value="1"/>
</dbReference>
<dbReference type="AlphaFoldDB" id="A0A4Q1ANP6"/>
<dbReference type="InterPro" id="IPR053188">
    <property type="entry name" value="FkbM_Methyltransferase"/>
</dbReference>
<dbReference type="PANTHER" id="PTHR36973:SF4">
    <property type="entry name" value="NODULATION PROTEIN"/>
    <property type="match status" value="1"/>
</dbReference>
<dbReference type="SUPFAM" id="SSF53335">
    <property type="entry name" value="S-adenosyl-L-methionine-dependent methyltransferases"/>
    <property type="match status" value="1"/>
</dbReference>
<comment type="caution">
    <text evidence="2">The sequence shown here is derived from an EMBL/GenBank/DDBJ whole genome shotgun (WGS) entry which is preliminary data.</text>
</comment>
<dbReference type="Gene3D" id="3.40.50.720">
    <property type="entry name" value="NAD(P)-binding Rossmann-like Domain"/>
    <property type="match status" value="1"/>
</dbReference>
<keyword evidence="2" id="KW-0489">Methyltransferase</keyword>
<dbReference type="Gene3D" id="3.40.50.150">
    <property type="entry name" value="Vaccinia Virus protein VP39"/>
    <property type="match status" value="1"/>
</dbReference>
<dbReference type="RefSeq" id="WP_129087075.1">
    <property type="nucleotide sequence ID" value="NZ_CP053836.1"/>
</dbReference>
<dbReference type="Proteomes" id="UP000289758">
    <property type="component" value="Unassembled WGS sequence"/>
</dbReference>
<dbReference type="InterPro" id="IPR029063">
    <property type="entry name" value="SAM-dependent_MTases_sf"/>
</dbReference>
<organism evidence="2 3">
    <name type="scientific">Halarcobacter ebronensis</name>
    <dbReference type="NCBI Taxonomy" id="1462615"/>
    <lineage>
        <taxon>Bacteria</taxon>
        <taxon>Pseudomonadati</taxon>
        <taxon>Campylobacterota</taxon>
        <taxon>Epsilonproteobacteria</taxon>
        <taxon>Campylobacterales</taxon>
        <taxon>Arcobacteraceae</taxon>
        <taxon>Halarcobacter</taxon>
    </lineage>
</organism>
<keyword evidence="3" id="KW-1185">Reference proteome</keyword>
<reference evidence="2 3" key="1">
    <citation type="submission" date="2017-10" db="EMBL/GenBank/DDBJ databases">
        <title>Genomics of the genus Arcobacter.</title>
        <authorList>
            <person name="Perez-Cataluna A."/>
            <person name="Figueras M.J."/>
        </authorList>
    </citation>
    <scope>NUCLEOTIDE SEQUENCE [LARGE SCALE GENOMIC DNA]</scope>
    <source>
        <strain evidence="2 3">CECT 8441</strain>
    </source>
</reference>
<dbReference type="EMBL" id="PDKK01000005">
    <property type="protein sequence ID" value="RXK05866.1"/>
    <property type="molecule type" value="Genomic_DNA"/>
</dbReference>
<evidence type="ECO:0000313" key="2">
    <source>
        <dbReference type="EMBL" id="RXK05866.1"/>
    </source>
</evidence>
<dbReference type="NCBIfam" id="TIGR01444">
    <property type="entry name" value="fkbM_fam"/>
    <property type="match status" value="1"/>
</dbReference>
<evidence type="ECO:0000313" key="3">
    <source>
        <dbReference type="Proteomes" id="UP000289758"/>
    </source>
</evidence>
<sequence length="376" mass="44483">MIFSLNDIPKNKRLIIYGYGHAGQMLLKFLSIYRPNQTIKCIVDDNYKNSDNDLKIITFEDLNDIYSQNDLILVTLLLSDKIEYRLRENTKFNYSLIRLNYFHDDIEFLKFKKFYNNKRKYISKLHSFDEYKEKDKLKRVLSIFTNEVDKELYSTIVSCWHEGDELIQDYFVNNFEKIGRHYLEYLDFSKIKNVIEGGVADGINSIEFLSLLSKDCKIFGFDPIFNEYNESKHKKYLEENNNFEVILKGLWDVDTNLEINISDSLPLASVSEVKSILSKTIEVTSIDNFMNVRKIDKLDFLKLDIEGAEYNCLKGAINTLKKDRPQLSISIYHKYEHLYEIPLFLYDNLANYTFRLGQYHYEHGETVLYAIPNELI</sequence>
<proteinExistence type="predicted"/>
<dbReference type="InterPro" id="IPR006342">
    <property type="entry name" value="FkbM_mtfrase"/>
</dbReference>
<accession>A0A4Q1ANP6</accession>
<feature type="domain" description="Methyltransferase FkbM" evidence="1">
    <location>
        <begin position="240"/>
        <end position="355"/>
    </location>
</feature>
<name>A0A4Q1ANP6_9BACT</name>
<gene>
    <name evidence="2" type="ORF">CRV07_07280</name>
</gene>